<dbReference type="Proteomes" id="UP000676917">
    <property type="component" value="Unassembled WGS sequence"/>
</dbReference>
<organism evidence="1 2">
    <name type="scientific">Ornithinibacillus bavariensis</name>
    <dbReference type="NCBI Taxonomy" id="545502"/>
    <lineage>
        <taxon>Bacteria</taxon>
        <taxon>Bacillati</taxon>
        <taxon>Bacillota</taxon>
        <taxon>Bacilli</taxon>
        <taxon>Bacillales</taxon>
        <taxon>Bacillaceae</taxon>
        <taxon>Ornithinibacillus</taxon>
    </lineage>
</organism>
<dbReference type="EMBL" id="BORP01000002">
    <property type="protein sequence ID" value="GIO26923.1"/>
    <property type="molecule type" value="Genomic_DNA"/>
</dbReference>
<evidence type="ECO:0000313" key="2">
    <source>
        <dbReference type="Proteomes" id="UP000676917"/>
    </source>
</evidence>
<gene>
    <name evidence="1" type="ORF">J43TS3_15340</name>
</gene>
<comment type="caution">
    <text evidence="1">The sequence shown here is derived from an EMBL/GenBank/DDBJ whole genome shotgun (WGS) entry which is preliminary data.</text>
</comment>
<dbReference type="InterPro" id="IPR021466">
    <property type="entry name" value="Put_rhamnosyl_transferase"/>
</dbReference>
<name>A0A920C6T4_9BACI</name>
<accession>A0A920C6T4</accession>
<sequence length="300" mass="35905">MKKFIFTRFGIGVFDPRWYDFRLSIFESITFPSIINLKSEELYWVIFIDENIPVRAKEKLANLISTYKSKEKKILMKEVKFVFEVPGKMKSFIESKIDGEKEKFLLSRIDDDDAIRLDTIELVEEKCKENNNDAELALTFPVGYEFLVAERKILKCNRPFLTMNTYLYINQEKLTDALRIGHHRVKEWAQKNDLQIEELYTNGPMYLYSRHKQSDSNFLGIRKTILEDSNVKFITQRVYQDFNIDQVSFQKLRDNYNDFPSIGREKLWDRNKEQIQLAIEYYQKLDEIKKKMIENTKNVF</sequence>
<dbReference type="RefSeq" id="WP_212920417.1">
    <property type="nucleotide sequence ID" value="NZ_BORP01000002.1"/>
</dbReference>
<dbReference type="AlphaFoldDB" id="A0A920C6T4"/>
<proteinExistence type="predicted"/>
<keyword evidence="2" id="KW-1185">Reference proteome</keyword>
<evidence type="ECO:0000313" key="1">
    <source>
        <dbReference type="EMBL" id="GIO26923.1"/>
    </source>
</evidence>
<dbReference type="Pfam" id="PF11316">
    <property type="entry name" value="Rhamno_transf"/>
    <property type="match status" value="1"/>
</dbReference>
<reference evidence="1" key="1">
    <citation type="submission" date="2021-03" db="EMBL/GenBank/DDBJ databases">
        <title>Antimicrobial resistance genes in bacteria isolated from Japanese honey, and their potential for conferring macrolide and lincosamide resistance in the American foulbrood pathogen Paenibacillus larvae.</title>
        <authorList>
            <person name="Okamoto M."/>
            <person name="Kumagai M."/>
            <person name="Kanamori H."/>
            <person name="Takamatsu D."/>
        </authorList>
    </citation>
    <scope>NUCLEOTIDE SEQUENCE</scope>
    <source>
        <strain evidence="1">J43TS3</strain>
    </source>
</reference>
<evidence type="ECO:0008006" key="3">
    <source>
        <dbReference type="Google" id="ProtNLM"/>
    </source>
</evidence>
<protein>
    <recommendedName>
        <fullName evidence="3">Rhamnosyl transferase</fullName>
    </recommendedName>
</protein>